<comment type="similarity">
    <text evidence="1">Belongs to the universal stress protein A family.</text>
</comment>
<dbReference type="EMBL" id="JBIAZU010000001">
    <property type="protein sequence ID" value="MFF5289481.1"/>
    <property type="molecule type" value="Genomic_DNA"/>
</dbReference>
<dbReference type="Pfam" id="PF00582">
    <property type="entry name" value="Usp"/>
    <property type="match status" value="1"/>
</dbReference>
<feature type="domain" description="UspA" evidence="2">
    <location>
        <begin position="15"/>
        <end position="147"/>
    </location>
</feature>
<dbReference type="PANTHER" id="PTHR46553:SF3">
    <property type="entry name" value="ADENINE NUCLEOTIDE ALPHA HYDROLASES-LIKE SUPERFAMILY PROTEIN"/>
    <property type="match status" value="1"/>
</dbReference>
<evidence type="ECO:0000313" key="3">
    <source>
        <dbReference type="EMBL" id="MFF5289481.1"/>
    </source>
</evidence>
<dbReference type="PANTHER" id="PTHR46553">
    <property type="entry name" value="ADENINE NUCLEOTIDE ALPHA HYDROLASES-LIKE SUPERFAMILY PROTEIN"/>
    <property type="match status" value="1"/>
</dbReference>
<dbReference type="InterPro" id="IPR006015">
    <property type="entry name" value="Universal_stress_UspA"/>
</dbReference>
<accession>A0ABW6W856</accession>
<proteinExistence type="inferred from homology"/>
<dbReference type="Gene3D" id="3.40.50.620">
    <property type="entry name" value="HUPs"/>
    <property type="match status" value="1"/>
</dbReference>
<sequence length="150" mass="15625">MSDVDRFDGARDSDVVVGVDGSNPSKAALRWALDQARLTGARMRAIIAWEVPAYAGWARIGSEDLGAAAGRLLSEAVRDALGFDPPDIEVMETVLPGHPAQVLIDASAHAALLVVGSRGHGGFAGTLLGSVSQLCVQHAHCPVVVVRGKH</sequence>
<evidence type="ECO:0000313" key="4">
    <source>
        <dbReference type="Proteomes" id="UP001602245"/>
    </source>
</evidence>
<organism evidence="3 4">
    <name type="scientific">Paractinoplanes globisporus</name>
    <dbReference type="NCBI Taxonomy" id="113565"/>
    <lineage>
        <taxon>Bacteria</taxon>
        <taxon>Bacillati</taxon>
        <taxon>Actinomycetota</taxon>
        <taxon>Actinomycetes</taxon>
        <taxon>Micromonosporales</taxon>
        <taxon>Micromonosporaceae</taxon>
        <taxon>Paractinoplanes</taxon>
    </lineage>
</organism>
<dbReference type="SUPFAM" id="SSF52402">
    <property type="entry name" value="Adenine nucleotide alpha hydrolases-like"/>
    <property type="match status" value="1"/>
</dbReference>
<evidence type="ECO:0000259" key="2">
    <source>
        <dbReference type="Pfam" id="PF00582"/>
    </source>
</evidence>
<dbReference type="RefSeq" id="WP_020509818.1">
    <property type="nucleotide sequence ID" value="NZ_JBIAZU010000001.1"/>
</dbReference>
<dbReference type="InterPro" id="IPR014729">
    <property type="entry name" value="Rossmann-like_a/b/a_fold"/>
</dbReference>
<name>A0ABW6W856_9ACTN</name>
<gene>
    <name evidence="3" type="ORF">ACFY35_08590</name>
</gene>
<dbReference type="PRINTS" id="PR01438">
    <property type="entry name" value="UNVRSLSTRESS"/>
</dbReference>
<reference evidence="3 4" key="1">
    <citation type="submission" date="2024-10" db="EMBL/GenBank/DDBJ databases">
        <title>The Natural Products Discovery Center: Release of the First 8490 Sequenced Strains for Exploring Actinobacteria Biosynthetic Diversity.</title>
        <authorList>
            <person name="Kalkreuter E."/>
            <person name="Kautsar S.A."/>
            <person name="Yang D."/>
            <person name="Bader C.D."/>
            <person name="Teijaro C.N."/>
            <person name="Fluegel L."/>
            <person name="Davis C.M."/>
            <person name="Simpson J.R."/>
            <person name="Lauterbach L."/>
            <person name="Steele A.D."/>
            <person name="Gui C."/>
            <person name="Meng S."/>
            <person name="Li G."/>
            <person name="Viehrig K."/>
            <person name="Ye F."/>
            <person name="Su P."/>
            <person name="Kiefer A.F."/>
            <person name="Nichols A."/>
            <person name="Cepeda A.J."/>
            <person name="Yan W."/>
            <person name="Fan B."/>
            <person name="Jiang Y."/>
            <person name="Adhikari A."/>
            <person name="Zheng C.-J."/>
            <person name="Schuster L."/>
            <person name="Cowan T.M."/>
            <person name="Smanski M.J."/>
            <person name="Chevrette M.G."/>
            <person name="De Carvalho L.P.S."/>
            <person name="Shen B."/>
        </authorList>
    </citation>
    <scope>NUCLEOTIDE SEQUENCE [LARGE SCALE GENOMIC DNA]</scope>
    <source>
        <strain evidence="3 4">NPDC000087</strain>
    </source>
</reference>
<evidence type="ECO:0000256" key="1">
    <source>
        <dbReference type="ARBA" id="ARBA00008791"/>
    </source>
</evidence>
<comment type="caution">
    <text evidence="3">The sequence shown here is derived from an EMBL/GenBank/DDBJ whole genome shotgun (WGS) entry which is preliminary data.</text>
</comment>
<protein>
    <submittedName>
        <fullName evidence="3">Universal stress protein</fullName>
    </submittedName>
</protein>
<keyword evidence="4" id="KW-1185">Reference proteome</keyword>
<dbReference type="Proteomes" id="UP001602245">
    <property type="component" value="Unassembled WGS sequence"/>
</dbReference>
<dbReference type="InterPro" id="IPR006016">
    <property type="entry name" value="UspA"/>
</dbReference>